<protein>
    <recommendedName>
        <fullName evidence="3">Tat pathway signal protein</fullName>
    </recommendedName>
</protein>
<gene>
    <name evidence="1" type="ORF">ACFOMP_00655</name>
</gene>
<sequence>MKPILTAGATFPAGAALPHRLAVGPAVALLALLIGLAAPPLRAQAPEAITLELNGAAATPDGACQLTLVVTNGLPQTLRRAAWQVAIFDRAGAVQSLPVLDFGALLPGKTRVAQFALPGRPCDQLGRIVVNDVAECTAQDGSDQRAACLGGLATRNRSEIGFGL</sequence>
<reference evidence="2" key="1">
    <citation type="journal article" date="2019" name="Int. J. Syst. Evol. Microbiol.">
        <title>The Global Catalogue of Microorganisms (GCM) 10K type strain sequencing project: providing services to taxonomists for standard genome sequencing and annotation.</title>
        <authorList>
            <consortium name="The Broad Institute Genomics Platform"/>
            <consortium name="The Broad Institute Genome Sequencing Center for Infectious Disease"/>
            <person name="Wu L."/>
            <person name="Ma J."/>
        </authorList>
    </citation>
    <scope>NUCLEOTIDE SEQUENCE [LARGE SCALE GENOMIC DNA]</scope>
    <source>
        <strain evidence="2">VKM B-3226</strain>
    </source>
</reference>
<evidence type="ECO:0000313" key="2">
    <source>
        <dbReference type="Proteomes" id="UP001595596"/>
    </source>
</evidence>
<comment type="caution">
    <text evidence="1">The sequence shown here is derived from an EMBL/GenBank/DDBJ whole genome shotgun (WGS) entry which is preliminary data.</text>
</comment>
<organism evidence="1 2">
    <name type="scientific">Paracoccus simplex</name>
    <dbReference type="NCBI Taxonomy" id="2086346"/>
    <lineage>
        <taxon>Bacteria</taxon>
        <taxon>Pseudomonadati</taxon>
        <taxon>Pseudomonadota</taxon>
        <taxon>Alphaproteobacteria</taxon>
        <taxon>Rhodobacterales</taxon>
        <taxon>Paracoccaceae</taxon>
        <taxon>Paracoccus</taxon>
    </lineage>
</organism>
<name>A0ABV7RXE7_9RHOB</name>
<keyword evidence="2" id="KW-1185">Reference proteome</keyword>
<accession>A0ABV7RXE7</accession>
<dbReference type="EMBL" id="JBHRXE010000001">
    <property type="protein sequence ID" value="MFC3567964.1"/>
    <property type="molecule type" value="Genomic_DNA"/>
</dbReference>
<dbReference type="RefSeq" id="WP_289896350.1">
    <property type="nucleotide sequence ID" value="NZ_JBHRXE010000001.1"/>
</dbReference>
<dbReference type="Proteomes" id="UP001595596">
    <property type="component" value="Unassembled WGS sequence"/>
</dbReference>
<proteinExistence type="predicted"/>
<evidence type="ECO:0008006" key="3">
    <source>
        <dbReference type="Google" id="ProtNLM"/>
    </source>
</evidence>
<evidence type="ECO:0000313" key="1">
    <source>
        <dbReference type="EMBL" id="MFC3567964.1"/>
    </source>
</evidence>